<comment type="similarity">
    <text evidence="5">Belongs to the 4-toluene sulfonate uptake permease (TSUP) (TC 2.A.102) family.</text>
</comment>
<evidence type="ECO:0000256" key="2">
    <source>
        <dbReference type="ARBA" id="ARBA00022692"/>
    </source>
</evidence>
<dbReference type="PANTHER" id="PTHR43701">
    <property type="entry name" value="MEMBRANE TRANSPORTER PROTEIN MJ0441-RELATED"/>
    <property type="match status" value="1"/>
</dbReference>
<keyword evidence="2 5" id="KW-0812">Transmembrane</keyword>
<organism evidence="7 8">
    <name type="scientific">Paraburkholderia tropica</name>
    <dbReference type="NCBI Taxonomy" id="92647"/>
    <lineage>
        <taxon>Bacteria</taxon>
        <taxon>Pseudomonadati</taxon>
        <taxon>Pseudomonadota</taxon>
        <taxon>Betaproteobacteria</taxon>
        <taxon>Burkholderiales</taxon>
        <taxon>Burkholderiaceae</taxon>
        <taxon>Paraburkholderia</taxon>
    </lineage>
</organism>
<protein>
    <recommendedName>
        <fullName evidence="5">Probable membrane transporter protein</fullName>
    </recommendedName>
</protein>
<dbReference type="InterPro" id="IPR002781">
    <property type="entry name" value="TM_pro_TauE-like"/>
</dbReference>
<comment type="subcellular location">
    <subcellularLocation>
        <location evidence="5">Cell membrane</location>
        <topology evidence="5">Multi-pass membrane protein</topology>
    </subcellularLocation>
    <subcellularLocation>
        <location evidence="1">Membrane</location>
        <topology evidence="1">Multi-pass membrane protein</topology>
    </subcellularLocation>
</comment>
<evidence type="ECO:0000313" key="8">
    <source>
        <dbReference type="Proteomes" id="UP000183529"/>
    </source>
</evidence>
<dbReference type="Proteomes" id="UP000183529">
    <property type="component" value="Unassembled WGS sequence"/>
</dbReference>
<proteinExistence type="inferred from homology"/>
<keyword evidence="4 5" id="KW-0472">Membrane</keyword>
<dbReference type="AlphaFoldDB" id="A0A1A5XP56"/>
<evidence type="ECO:0000313" key="7">
    <source>
        <dbReference type="EMBL" id="SEJ09313.1"/>
    </source>
</evidence>
<feature type="transmembrane region" description="Helical" evidence="5">
    <location>
        <begin position="202"/>
        <end position="223"/>
    </location>
</feature>
<evidence type="ECO:0000256" key="4">
    <source>
        <dbReference type="ARBA" id="ARBA00023136"/>
    </source>
</evidence>
<dbReference type="OrthoDB" id="7031597at2"/>
<dbReference type="EMBL" id="QJJV01000001">
    <property type="protein sequence ID" value="PXX20795.1"/>
    <property type="molecule type" value="Genomic_DNA"/>
</dbReference>
<feature type="transmembrane region" description="Helical" evidence="5">
    <location>
        <begin position="75"/>
        <end position="96"/>
    </location>
</feature>
<keyword evidence="9" id="KW-1185">Reference proteome</keyword>
<reference evidence="6 9" key="2">
    <citation type="submission" date="2018-05" db="EMBL/GenBank/DDBJ databases">
        <title>Genomic Encyclopedia of Type Strains, Phase IV (KMG-V): Genome sequencing to study the core and pangenomes of soil and plant-associated prokaryotes.</title>
        <authorList>
            <person name="Whitman W."/>
        </authorList>
    </citation>
    <scope>NUCLEOTIDE SEQUENCE [LARGE SCALE GENOMIC DNA]</scope>
    <source>
        <strain evidence="6 9">SIr-6563</strain>
    </source>
</reference>
<comment type="caution">
    <text evidence="7">The sequence shown here is derived from an EMBL/GenBank/DDBJ whole genome shotgun (WGS) entry which is preliminary data.</text>
</comment>
<dbReference type="Pfam" id="PF01925">
    <property type="entry name" value="TauE"/>
    <property type="match status" value="1"/>
</dbReference>
<keyword evidence="5" id="KW-1003">Cell membrane</keyword>
<evidence type="ECO:0000256" key="3">
    <source>
        <dbReference type="ARBA" id="ARBA00022989"/>
    </source>
</evidence>
<evidence type="ECO:0000313" key="6">
    <source>
        <dbReference type="EMBL" id="PXX20795.1"/>
    </source>
</evidence>
<sequence length="288" mass="28945">MAHMDMVTLVSAALGSVVGLILALTGAGGAIVAVPLLVFGLGLEVAQAAPIGLFAVALAAGIGALLALREGKVRYKAAALMAVSGAIISPAGLWVAHRVPDAPLMLIFALVLARVAWRMFHQQRARTDDDALDLQGGADLCASDLPCRLNADRGKLDWTAPCARALALSGAMAGFLSGLLGVGGGFVIVPALKRASDIPMQGIVATSLAVIALVSTAGVAASAASGHMLWLNAVPFAAGALVGMLIGRVFARHVSGARLQQSFAVFAGCVAVGMAVKAVHAMMAAGVV</sequence>
<evidence type="ECO:0000313" key="9">
    <source>
        <dbReference type="Proteomes" id="UP000247515"/>
    </source>
</evidence>
<feature type="transmembrane region" description="Helical" evidence="5">
    <location>
        <begin position="263"/>
        <end position="285"/>
    </location>
</feature>
<keyword evidence="3 5" id="KW-1133">Transmembrane helix</keyword>
<evidence type="ECO:0000256" key="1">
    <source>
        <dbReference type="ARBA" id="ARBA00004141"/>
    </source>
</evidence>
<gene>
    <name evidence="6" type="ORF">C7400_101526</name>
    <name evidence="7" type="ORF">SAMN05216550_102387</name>
</gene>
<name>A0A1A5XP56_9BURK</name>
<evidence type="ECO:0000256" key="5">
    <source>
        <dbReference type="RuleBase" id="RU363041"/>
    </source>
</evidence>
<accession>A0A1A5XP56</accession>
<feature type="transmembrane region" description="Helical" evidence="5">
    <location>
        <begin position="45"/>
        <end position="68"/>
    </location>
</feature>
<dbReference type="GO" id="GO:0005886">
    <property type="term" value="C:plasma membrane"/>
    <property type="evidence" value="ECO:0007669"/>
    <property type="project" value="UniProtKB-SubCell"/>
</dbReference>
<dbReference type="Proteomes" id="UP000247515">
    <property type="component" value="Unassembled WGS sequence"/>
</dbReference>
<dbReference type="PANTHER" id="PTHR43701:SF2">
    <property type="entry name" value="MEMBRANE TRANSPORTER PROTEIN YJNA-RELATED"/>
    <property type="match status" value="1"/>
</dbReference>
<dbReference type="InterPro" id="IPR051598">
    <property type="entry name" value="TSUP/Inactive_protease-like"/>
</dbReference>
<reference evidence="7 8" key="1">
    <citation type="submission" date="2016-10" db="EMBL/GenBank/DDBJ databases">
        <authorList>
            <person name="Varghese N."/>
            <person name="Submissions S."/>
        </authorList>
    </citation>
    <scope>NUCLEOTIDE SEQUENCE [LARGE SCALE GENOMIC DNA]</scope>
    <source>
        <strain evidence="7 8">LMG 22274</strain>
    </source>
</reference>
<dbReference type="EMBL" id="FNZM01000002">
    <property type="protein sequence ID" value="SEJ09313.1"/>
    <property type="molecule type" value="Genomic_DNA"/>
</dbReference>
<feature type="transmembrane region" description="Helical" evidence="5">
    <location>
        <begin position="229"/>
        <end position="251"/>
    </location>
</feature>